<feature type="domain" description="F-box/LRR-repeat protein 15/At3g58940/PEG3-like LRR" evidence="3">
    <location>
        <begin position="524"/>
        <end position="611"/>
    </location>
</feature>
<dbReference type="Pfam" id="PF24758">
    <property type="entry name" value="LRR_At5g56370"/>
    <property type="match status" value="1"/>
</dbReference>
<dbReference type="RefSeq" id="XP_047736323.1">
    <property type="nucleotide sequence ID" value="XM_047880367.1"/>
</dbReference>
<name>A0A8B7NXU0_HYAAZ</name>
<dbReference type="Proteomes" id="UP000694843">
    <property type="component" value="Unplaced"/>
</dbReference>
<dbReference type="GeneID" id="108674267"/>
<dbReference type="InterPro" id="IPR006553">
    <property type="entry name" value="Leu-rich_rpt_Cys-con_subtyp"/>
</dbReference>
<dbReference type="InterPro" id="IPR036047">
    <property type="entry name" value="F-box-like_dom_sf"/>
</dbReference>
<evidence type="ECO:0000313" key="4">
    <source>
        <dbReference type="Proteomes" id="UP000694843"/>
    </source>
</evidence>
<keyword evidence="4" id="KW-1185">Reference proteome</keyword>
<gene>
    <name evidence="5 6" type="primary">LOC108674267</name>
</gene>
<dbReference type="OrthoDB" id="27842at2759"/>
<dbReference type="InterPro" id="IPR001810">
    <property type="entry name" value="F-box_dom"/>
</dbReference>
<dbReference type="AlphaFoldDB" id="A0A8B7NXU0"/>
<evidence type="ECO:0000259" key="2">
    <source>
        <dbReference type="Pfam" id="PF12937"/>
    </source>
</evidence>
<dbReference type="InterPro" id="IPR055411">
    <property type="entry name" value="LRR_FXL15/At3g58940/PEG3-like"/>
</dbReference>
<dbReference type="SUPFAM" id="SSF52058">
    <property type="entry name" value="L domain-like"/>
    <property type="match status" value="1"/>
</dbReference>
<dbReference type="Gene3D" id="3.80.10.10">
    <property type="entry name" value="Ribonuclease Inhibitor"/>
    <property type="match status" value="2"/>
</dbReference>
<dbReference type="SUPFAM" id="SSF81383">
    <property type="entry name" value="F-box domain"/>
    <property type="match status" value="1"/>
</dbReference>
<dbReference type="RefSeq" id="XP_018017696.1">
    <property type="nucleotide sequence ID" value="XM_018162207.1"/>
</dbReference>
<evidence type="ECO:0000313" key="5">
    <source>
        <dbReference type="RefSeq" id="XP_018017696.1"/>
    </source>
</evidence>
<dbReference type="KEGG" id="hazt:108674267"/>
<dbReference type="InterPro" id="IPR032675">
    <property type="entry name" value="LRR_dom_sf"/>
</dbReference>
<protein>
    <submittedName>
        <fullName evidence="6">F-box/LRR-repeat protein 3 isoform X1</fullName>
    </submittedName>
    <submittedName>
        <fullName evidence="5">F-box/LRR-repeat protein 3 isoform X2</fullName>
    </submittedName>
</protein>
<proteinExistence type="predicted"/>
<evidence type="ECO:0000313" key="6">
    <source>
        <dbReference type="RefSeq" id="XP_047736323.1"/>
    </source>
</evidence>
<sequence length="741" mass="82519">MPPDEQLHISCLPTEVLEQIFECLLDNLDDLLAVSTVCSSWYLTASRFIGSRSLLCLQHDLIHRTKTLNKSHREHKHWAIQDSDIHVDGNFGEFWQSVCEEVESLTINNCYLREPDFVSLLSSCKNIKALKLQQLEHTFMTVNLLQSELDRKRVREGLQALESLEVRCERYISDNLLHHLMAVTPPLTSLSLATCNISYQDAIRNRFYPVGVSSPSEFVSTFAKVLEWIQGMTATLRKLDLSGTRIDSGAMERLMLVPQLQLHTLSLANCDQVTNTAVERLCSGQPWLRRLDLTGCYRVSGVAVVALADSLPCLQWLSLHGCGAVTAESVSRLVQSHELHHLDVGATDSSSSCAVQHKMHRFQPKLRYLSLAGVSLDAPQVVLVAAGAPNLTHLDLSMSAHSLKNVTLQLRVLLLSTCCLLTDAGFMGECYRDASLSHHPAACDDCKASVAPKKTLSGVNLTTSPRRVQLYSRRVTCSGHRACRCFYDYDSWTSLVDSLSRVDAEVSEELQEANEAGESQQVNGVEQQESLVDYKAPLSLRRPASIANLRGLRRLSLCGVFKLTDHCLVTAFHFPELQHLNLAQCGQISSVGLGAMASRCRALKELLLSRCDSVDDIAVQAVVHHLHRLQRLHLQHCTLLTSDSLDSLHWRASLRYLDISQCTGMTQSSVDEFSLQCPNVKVITLNTKYMQSIAHPLIPARTASPISEQFSTPQVSPPPPQPPPLPLMAKVKNVIFRPWMR</sequence>
<organism evidence="4 5">
    <name type="scientific">Hyalella azteca</name>
    <name type="common">Amphipod</name>
    <dbReference type="NCBI Taxonomy" id="294128"/>
    <lineage>
        <taxon>Eukaryota</taxon>
        <taxon>Metazoa</taxon>
        <taxon>Ecdysozoa</taxon>
        <taxon>Arthropoda</taxon>
        <taxon>Crustacea</taxon>
        <taxon>Multicrustacea</taxon>
        <taxon>Malacostraca</taxon>
        <taxon>Eumalacostraca</taxon>
        <taxon>Peracarida</taxon>
        <taxon>Amphipoda</taxon>
        <taxon>Senticaudata</taxon>
        <taxon>Talitrida</taxon>
        <taxon>Talitroidea</taxon>
        <taxon>Hyalellidae</taxon>
        <taxon>Hyalella</taxon>
    </lineage>
</organism>
<dbReference type="OMA" id="FNMRTRV"/>
<evidence type="ECO:0000256" key="1">
    <source>
        <dbReference type="ARBA" id="ARBA00022786"/>
    </source>
</evidence>
<dbReference type="Gene3D" id="1.20.1280.50">
    <property type="match status" value="1"/>
</dbReference>
<dbReference type="PANTHER" id="PTHR13318:SF247">
    <property type="entry name" value="GH16156P"/>
    <property type="match status" value="1"/>
</dbReference>
<accession>A0A8B7NXU0</accession>
<dbReference type="GO" id="GO:0031146">
    <property type="term" value="P:SCF-dependent proteasomal ubiquitin-dependent protein catabolic process"/>
    <property type="evidence" value="ECO:0007669"/>
    <property type="project" value="TreeGrafter"/>
</dbReference>
<dbReference type="SMART" id="SM00367">
    <property type="entry name" value="LRR_CC"/>
    <property type="match status" value="8"/>
</dbReference>
<evidence type="ECO:0000259" key="3">
    <source>
        <dbReference type="Pfam" id="PF24758"/>
    </source>
</evidence>
<dbReference type="PANTHER" id="PTHR13318">
    <property type="entry name" value="PARTNER OF PAIRED, ISOFORM B-RELATED"/>
    <property type="match status" value="1"/>
</dbReference>
<dbReference type="GO" id="GO:0019005">
    <property type="term" value="C:SCF ubiquitin ligase complex"/>
    <property type="evidence" value="ECO:0007669"/>
    <property type="project" value="TreeGrafter"/>
</dbReference>
<feature type="domain" description="F-box" evidence="2">
    <location>
        <begin position="9"/>
        <end position="46"/>
    </location>
</feature>
<reference evidence="5 6" key="1">
    <citation type="submission" date="2025-04" db="UniProtKB">
        <authorList>
            <consortium name="RefSeq"/>
        </authorList>
    </citation>
    <scope>IDENTIFICATION</scope>
    <source>
        <tissue evidence="5 6">Whole organism</tissue>
    </source>
</reference>
<keyword evidence="1" id="KW-0833">Ubl conjugation pathway</keyword>
<dbReference type="Pfam" id="PF12937">
    <property type="entry name" value="F-box-like"/>
    <property type="match status" value="1"/>
</dbReference>